<proteinExistence type="inferred from homology"/>
<evidence type="ECO:0000256" key="5">
    <source>
        <dbReference type="RuleBase" id="RU003915"/>
    </source>
</evidence>
<evidence type="ECO:0000256" key="6">
    <source>
        <dbReference type="SAM" id="SignalP"/>
    </source>
</evidence>
<name>A0A3N2C376_9MICO</name>
<dbReference type="AlphaFoldDB" id="A0A3N2C376"/>
<evidence type="ECO:0000256" key="2">
    <source>
        <dbReference type="ARBA" id="ARBA00023110"/>
    </source>
</evidence>
<dbReference type="PROSITE" id="PS51257">
    <property type="entry name" value="PROKAR_LIPOPROTEIN"/>
    <property type="match status" value="1"/>
</dbReference>
<reference evidence="8 9" key="1">
    <citation type="submission" date="2018-11" db="EMBL/GenBank/DDBJ databases">
        <title>Sequencing the genomes of 1000 actinobacteria strains.</title>
        <authorList>
            <person name="Klenk H.-P."/>
        </authorList>
    </citation>
    <scope>NUCLEOTIDE SEQUENCE [LARGE SCALE GENOMIC DNA]</scope>
    <source>
        <strain evidence="8 9">DSM 14012</strain>
    </source>
</reference>
<protein>
    <recommendedName>
        <fullName evidence="5">Peptidyl-prolyl cis-trans isomerase</fullName>
        <ecNumber evidence="5">5.2.1.8</ecNumber>
    </recommendedName>
</protein>
<keyword evidence="2 4" id="KW-0697">Rotamase</keyword>
<dbReference type="PANTHER" id="PTHR10516">
    <property type="entry name" value="PEPTIDYL-PROLYL CIS-TRANS ISOMERASE"/>
    <property type="match status" value="1"/>
</dbReference>
<gene>
    <name evidence="8" type="ORF">EDD42_2021</name>
</gene>
<evidence type="ECO:0000256" key="3">
    <source>
        <dbReference type="ARBA" id="ARBA00023235"/>
    </source>
</evidence>
<comment type="catalytic activity">
    <reaction evidence="1 4 5">
        <text>[protein]-peptidylproline (omega=180) = [protein]-peptidylproline (omega=0)</text>
        <dbReference type="Rhea" id="RHEA:16237"/>
        <dbReference type="Rhea" id="RHEA-COMP:10747"/>
        <dbReference type="Rhea" id="RHEA-COMP:10748"/>
        <dbReference type="ChEBI" id="CHEBI:83833"/>
        <dbReference type="ChEBI" id="CHEBI:83834"/>
        <dbReference type="EC" id="5.2.1.8"/>
    </reaction>
</comment>
<dbReference type="PANTHER" id="PTHR10516:SF443">
    <property type="entry name" value="FK506-BINDING PROTEIN 59-RELATED"/>
    <property type="match status" value="1"/>
</dbReference>
<sequence>MRTAPALIAAAGLLLVSLTGCTAPGSASCDTAASAGDATKLISVSGDFGATPNVELPKPLYTKTTERQVVIQGDGQQVSANGTVNLNLMLLNGRTGDVLQQTDFNGPASTLIALSGSLPGFAKAFACTTVGSRVVAAISPEDAFGPSGGSEANGIKKDDAIILVADIQGAALPKADGAERPIPSGFPSVVTAPSGQPGITIPAATAPTETKHTLSRAGDGAMVKAGDQVIVNYTGVLWDQKSVFASTWEDGQPFVLTAGSGQPLKAFDDAVVGQQVGSQIILVVAPKDAYGDQGSGSVPAGATLVFVIDVLGTERAAQ</sequence>
<dbReference type="PROSITE" id="PS50059">
    <property type="entry name" value="FKBP_PPIASE"/>
    <property type="match status" value="2"/>
</dbReference>
<dbReference type="InterPro" id="IPR001179">
    <property type="entry name" value="PPIase_FKBP_dom"/>
</dbReference>
<feature type="chain" id="PRO_5038503077" description="Peptidyl-prolyl cis-trans isomerase" evidence="6">
    <location>
        <begin position="23"/>
        <end position="318"/>
    </location>
</feature>
<feature type="domain" description="PPIase FKBP-type" evidence="7">
    <location>
        <begin position="226"/>
        <end position="314"/>
    </location>
</feature>
<keyword evidence="6" id="KW-0732">Signal</keyword>
<comment type="similarity">
    <text evidence="5">Belongs to the FKBP-type PPIase family.</text>
</comment>
<dbReference type="Gene3D" id="3.10.50.40">
    <property type="match status" value="2"/>
</dbReference>
<evidence type="ECO:0000313" key="8">
    <source>
        <dbReference type="EMBL" id="ROR81939.1"/>
    </source>
</evidence>
<feature type="signal peptide" evidence="6">
    <location>
        <begin position="1"/>
        <end position="22"/>
    </location>
</feature>
<dbReference type="Proteomes" id="UP000266915">
    <property type="component" value="Unassembled WGS sequence"/>
</dbReference>
<dbReference type="InterPro" id="IPR050689">
    <property type="entry name" value="FKBP-type_PPIase"/>
</dbReference>
<dbReference type="SUPFAM" id="SSF54534">
    <property type="entry name" value="FKBP-like"/>
    <property type="match status" value="2"/>
</dbReference>
<keyword evidence="3 4" id="KW-0413">Isomerase</keyword>
<dbReference type="GO" id="GO:0005737">
    <property type="term" value="C:cytoplasm"/>
    <property type="evidence" value="ECO:0007669"/>
    <property type="project" value="TreeGrafter"/>
</dbReference>
<dbReference type="GO" id="GO:0003755">
    <property type="term" value="F:peptidyl-prolyl cis-trans isomerase activity"/>
    <property type="evidence" value="ECO:0007669"/>
    <property type="project" value="UniProtKB-UniRule"/>
</dbReference>
<dbReference type="InterPro" id="IPR046357">
    <property type="entry name" value="PPIase_dom_sf"/>
</dbReference>
<evidence type="ECO:0000259" key="7">
    <source>
        <dbReference type="PROSITE" id="PS50059"/>
    </source>
</evidence>
<comment type="caution">
    <text evidence="8">The sequence shown here is derived from an EMBL/GenBank/DDBJ whole genome shotgun (WGS) entry which is preliminary data.</text>
</comment>
<evidence type="ECO:0000256" key="1">
    <source>
        <dbReference type="ARBA" id="ARBA00000971"/>
    </source>
</evidence>
<organism evidence="8 9">
    <name type="scientific">Plantibacter flavus</name>
    <dbReference type="NCBI Taxonomy" id="150123"/>
    <lineage>
        <taxon>Bacteria</taxon>
        <taxon>Bacillati</taxon>
        <taxon>Actinomycetota</taxon>
        <taxon>Actinomycetes</taxon>
        <taxon>Micrococcales</taxon>
        <taxon>Microbacteriaceae</taxon>
        <taxon>Plantibacter</taxon>
    </lineage>
</organism>
<dbReference type="Pfam" id="PF00254">
    <property type="entry name" value="FKBP_C"/>
    <property type="match status" value="1"/>
</dbReference>
<dbReference type="EC" id="5.2.1.8" evidence="5"/>
<accession>A0A3N2C376</accession>
<evidence type="ECO:0000256" key="4">
    <source>
        <dbReference type="PROSITE-ProRule" id="PRU00277"/>
    </source>
</evidence>
<keyword evidence="9" id="KW-1185">Reference proteome</keyword>
<evidence type="ECO:0000313" key="9">
    <source>
        <dbReference type="Proteomes" id="UP000266915"/>
    </source>
</evidence>
<dbReference type="RefSeq" id="WP_085510933.1">
    <property type="nucleotide sequence ID" value="NZ_FXAP01000001.1"/>
</dbReference>
<dbReference type="EMBL" id="RKHL01000001">
    <property type="protein sequence ID" value="ROR81939.1"/>
    <property type="molecule type" value="Genomic_DNA"/>
</dbReference>
<feature type="domain" description="PPIase FKBP-type" evidence="7">
    <location>
        <begin position="79"/>
        <end position="171"/>
    </location>
</feature>